<dbReference type="InterPro" id="IPR020476">
    <property type="entry name" value="Nudix_hydrolase"/>
</dbReference>
<organism evidence="5 6">
    <name type="scientific">Ktedonobacter racemifer DSM 44963</name>
    <dbReference type="NCBI Taxonomy" id="485913"/>
    <lineage>
        <taxon>Bacteria</taxon>
        <taxon>Bacillati</taxon>
        <taxon>Chloroflexota</taxon>
        <taxon>Ktedonobacteria</taxon>
        <taxon>Ktedonobacterales</taxon>
        <taxon>Ktedonobacteraceae</taxon>
        <taxon>Ktedonobacter</taxon>
    </lineage>
</organism>
<dbReference type="OrthoDB" id="9787476at2"/>
<dbReference type="STRING" id="485913.Krac_12205"/>
<dbReference type="PRINTS" id="PR00502">
    <property type="entry name" value="NUDIXFAMILY"/>
</dbReference>
<evidence type="ECO:0000256" key="2">
    <source>
        <dbReference type="ARBA" id="ARBA00022801"/>
    </source>
</evidence>
<comment type="caution">
    <text evidence="5">The sequence shown here is derived from an EMBL/GenBank/DDBJ whole genome shotgun (WGS) entry which is preliminary data.</text>
</comment>
<comment type="cofactor">
    <cofactor evidence="1">
        <name>Mg(2+)</name>
        <dbReference type="ChEBI" id="CHEBI:18420"/>
    </cofactor>
</comment>
<gene>
    <name evidence="5" type="ORF">Krac_12205</name>
</gene>
<sequence>MSYIQAIRELVGTRPLILPGAVVIVLNSEKEILLQERREPQDTWGLPGGLMEPGESFEETARREVLEETRLELHTLHMQEIFSGRDYYFQCSNGDEAFAVTAVFIAQAYSGQPMPDIHEGVALRFFAPDKLPSKMIHSHRQAIENYLHNTH</sequence>
<name>D6TFU7_KTERA</name>
<dbReference type="PANTHER" id="PTHR43046">
    <property type="entry name" value="GDP-MANNOSE MANNOSYL HYDROLASE"/>
    <property type="match status" value="1"/>
</dbReference>
<proteinExistence type="inferred from homology"/>
<comment type="similarity">
    <text evidence="3">Belongs to the Nudix hydrolase family.</text>
</comment>
<evidence type="ECO:0000313" key="5">
    <source>
        <dbReference type="EMBL" id="EFH90580.1"/>
    </source>
</evidence>
<dbReference type="InterPro" id="IPR015797">
    <property type="entry name" value="NUDIX_hydrolase-like_dom_sf"/>
</dbReference>
<dbReference type="PROSITE" id="PS00893">
    <property type="entry name" value="NUDIX_BOX"/>
    <property type="match status" value="1"/>
</dbReference>
<protein>
    <submittedName>
        <fullName evidence="5">NUDIX hydrolase</fullName>
    </submittedName>
</protein>
<evidence type="ECO:0000259" key="4">
    <source>
        <dbReference type="PROSITE" id="PS51462"/>
    </source>
</evidence>
<accession>D6TFU7</accession>
<dbReference type="RefSeq" id="WP_007908062.1">
    <property type="nucleotide sequence ID" value="NZ_ADVG01000001.1"/>
</dbReference>
<dbReference type="Proteomes" id="UP000004508">
    <property type="component" value="Unassembled WGS sequence"/>
</dbReference>
<dbReference type="CDD" id="cd04677">
    <property type="entry name" value="NUDIX_Hydrolase"/>
    <property type="match status" value="1"/>
</dbReference>
<evidence type="ECO:0000313" key="6">
    <source>
        <dbReference type="Proteomes" id="UP000004508"/>
    </source>
</evidence>
<keyword evidence="6" id="KW-1185">Reference proteome</keyword>
<evidence type="ECO:0000256" key="3">
    <source>
        <dbReference type="RuleBase" id="RU003476"/>
    </source>
</evidence>
<dbReference type="PROSITE" id="PS51462">
    <property type="entry name" value="NUDIX"/>
    <property type="match status" value="1"/>
</dbReference>
<feature type="domain" description="Nudix hydrolase" evidence="4">
    <location>
        <begin position="16"/>
        <end position="149"/>
    </location>
</feature>
<dbReference type="PANTHER" id="PTHR43046:SF2">
    <property type="entry name" value="8-OXO-DGTP DIPHOSPHATASE-RELATED"/>
    <property type="match status" value="1"/>
</dbReference>
<evidence type="ECO:0000256" key="1">
    <source>
        <dbReference type="ARBA" id="ARBA00001946"/>
    </source>
</evidence>
<dbReference type="InterPro" id="IPR020084">
    <property type="entry name" value="NUDIX_hydrolase_CS"/>
</dbReference>
<keyword evidence="2 3" id="KW-0378">Hydrolase</keyword>
<dbReference type="EMBL" id="ADVG01000001">
    <property type="protein sequence ID" value="EFH90580.1"/>
    <property type="molecule type" value="Genomic_DNA"/>
</dbReference>
<dbReference type="InParanoid" id="D6TFU7"/>
<dbReference type="eggNOG" id="COG0494">
    <property type="taxonomic scope" value="Bacteria"/>
</dbReference>
<dbReference type="SUPFAM" id="SSF55811">
    <property type="entry name" value="Nudix"/>
    <property type="match status" value="1"/>
</dbReference>
<dbReference type="InterPro" id="IPR000086">
    <property type="entry name" value="NUDIX_hydrolase_dom"/>
</dbReference>
<reference evidence="5 6" key="1">
    <citation type="journal article" date="2011" name="Stand. Genomic Sci.">
        <title>Non-contiguous finished genome sequence and contextual data of the filamentous soil bacterium Ktedonobacter racemifer type strain (SOSP1-21).</title>
        <authorList>
            <person name="Chang Y.J."/>
            <person name="Land M."/>
            <person name="Hauser L."/>
            <person name="Chertkov O."/>
            <person name="Del Rio T.G."/>
            <person name="Nolan M."/>
            <person name="Copeland A."/>
            <person name="Tice H."/>
            <person name="Cheng J.F."/>
            <person name="Lucas S."/>
            <person name="Han C."/>
            <person name="Goodwin L."/>
            <person name="Pitluck S."/>
            <person name="Ivanova N."/>
            <person name="Ovchinikova G."/>
            <person name="Pati A."/>
            <person name="Chen A."/>
            <person name="Palaniappan K."/>
            <person name="Mavromatis K."/>
            <person name="Liolios K."/>
            <person name="Brettin T."/>
            <person name="Fiebig A."/>
            <person name="Rohde M."/>
            <person name="Abt B."/>
            <person name="Goker M."/>
            <person name="Detter J.C."/>
            <person name="Woyke T."/>
            <person name="Bristow J."/>
            <person name="Eisen J.A."/>
            <person name="Markowitz V."/>
            <person name="Hugenholtz P."/>
            <person name="Kyrpides N.C."/>
            <person name="Klenk H.P."/>
            <person name="Lapidus A."/>
        </authorList>
    </citation>
    <scope>NUCLEOTIDE SEQUENCE [LARGE SCALE GENOMIC DNA]</scope>
    <source>
        <strain evidence="6">DSM 44963</strain>
    </source>
</reference>
<dbReference type="Pfam" id="PF00293">
    <property type="entry name" value="NUDIX"/>
    <property type="match status" value="1"/>
</dbReference>
<dbReference type="GO" id="GO:0016787">
    <property type="term" value="F:hydrolase activity"/>
    <property type="evidence" value="ECO:0007669"/>
    <property type="project" value="UniProtKB-KW"/>
</dbReference>
<dbReference type="AlphaFoldDB" id="D6TFU7"/>
<dbReference type="Gene3D" id="3.90.79.10">
    <property type="entry name" value="Nucleoside Triphosphate Pyrophosphohydrolase"/>
    <property type="match status" value="1"/>
</dbReference>